<sequence length="184" mass="20538">MMARRSTIALLPDDVRHEFERRLAANAFGNYTELTEWLNAQGYEISRAAVHRYGQKVERRFASIKASTEAARLIAEGASDEGDTRSEALMAMLQTELFDALVAIGEIPDTELNVVDRFGMMSEAAKKISALTSASTRLKQWQSNLKEKMDAKFAALEAESAKQDSGLDPETLKRIRQEVYGVFS</sequence>
<protein>
    <recommendedName>
        <fullName evidence="4">Terminase small subunit</fullName>
    </recommendedName>
</protein>
<dbReference type="RefSeq" id="WP_023887988.1">
    <property type="nucleotide sequence ID" value="NZ_KI635566.1"/>
</dbReference>
<dbReference type="PATRIC" id="fig|1073362.3.peg.2323"/>
<gene>
    <name evidence="2" type="ORF">HMPREF1177_02047</name>
    <name evidence="1" type="ORF">HMPREF1177_02064</name>
</gene>
<dbReference type="Proteomes" id="UP000018554">
    <property type="component" value="Unassembled WGS sequence"/>
</dbReference>
<evidence type="ECO:0000313" key="1">
    <source>
        <dbReference type="EMBL" id="ETA82682.1"/>
    </source>
</evidence>
<evidence type="ECO:0000313" key="2">
    <source>
        <dbReference type="EMBL" id="ETA82782.1"/>
    </source>
</evidence>
<evidence type="ECO:0000313" key="3">
    <source>
        <dbReference type="Proteomes" id="UP000018554"/>
    </source>
</evidence>
<proteinExistence type="predicted"/>
<dbReference type="EMBL" id="AZGQ01000014">
    <property type="protein sequence ID" value="ETA82682.1"/>
    <property type="molecule type" value="Genomic_DNA"/>
</dbReference>
<dbReference type="AlphaFoldDB" id="V7ID28"/>
<keyword evidence="3" id="KW-1185">Reference proteome</keyword>
<accession>V7ID28</accession>
<dbReference type="EMBL" id="AZGQ01000013">
    <property type="protein sequence ID" value="ETA82782.1"/>
    <property type="molecule type" value="Genomic_DNA"/>
</dbReference>
<dbReference type="InterPro" id="IPR021874">
    <property type="entry name" value="Phage_Mu_Gp27"/>
</dbReference>
<reference evidence="2 3" key="1">
    <citation type="submission" date="2013-11" db="EMBL/GenBank/DDBJ databases">
        <title>The Genome Sequence of Eikenella corrodens CC92I.</title>
        <authorList>
            <consortium name="The Broad Institute Genomics Platform"/>
            <person name="Earl A."/>
            <person name="Allen-Vercoe E."/>
            <person name="Daigneault M."/>
            <person name="Young S.K."/>
            <person name="Zeng Q."/>
            <person name="Gargeya S."/>
            <person name="Fitzgerald M."/>
            <person name="Abouelleil A."/>
            <person name="Alvarado L."/>
            <person name="Chapman S.B."/>
            <person name="Gainer-Dewar J."/>
            <person name="Goldberg J."/>
            <person name="Griggs A."/>
            <person name="Gujja S."/>
            <person name="Hansen M."/>
            <person name="Howarth C."/>
            <person name="Imamovic A."/>
            <person name="Ireland A."/>
            <person name="Larimer J."/>
            <person name="McCowan C."/>
            <person name="Murphy C."/>
            <person name="Pearson M."/>
            <person name="Poon T.W."/>
            <person name="Priest M."/>
            <person name="Roberts A."/>
            <person name="Saif S."/>
            <person name="Shea T."/>
            <person name="Sykes S."/>
            <person name="Wortman J."/>
            <person name="Nusbaum C."/>
            <person name="Birren B."/>
        </authorList>
    </citation>
    <scope>NUCLEOTIDE SEQUENCE [LARGE SCALE GENOMIC DNA]</scope>
    <source>
        <strain evidence="2 3">CC92I</strain>
    </source>
</reference>
<dbReference type="Pfam" id="PF11985">
    <property type="entry name" value="Phage_Mu_Gp27"/>
    <property type="match status" value="1"/>
</dbReference>
<comment type="caution">
    <text evidence="2">The sequence shown here is derived from an EMBL/GenBank/DDBJ whole genome shotgun (WGS) entry which is preliminary data.</text>
</comment>
<dbReference type="HOGENOM" id="CLU_125374_0_0_4"/>
<name>V7ID28_EIKCO</name>
<organism evidence="2 3">
    <name type="scientific">Eikenella corrodens CC92I</name>
    <dbReference type="NCBI Taxonomy" id="1073362"/>
    <lineage>
        <taxon>Bacteria</taxon>
        <taxon>Pseudomonadati</taxon>
        <taxon>Pseudomonadota</taxon>
        <taxon>Betaproteobacteria</taxon>
        <taxon>Neisseriales</taxon>
        <taxon>Neisseriaceae</taxon>
        <taxon>Eikenella</taxon>
    </lineage>
</organism>
<evidence type="ECO:0008006" key="4">
    <source>
        <dbReference type="Google" id="ProtNLM"/>
    </source>
</evidence>